<reference evidence="2" key="1">
    <citation type="submission" date="2022-11" db="UniProtKB">
        <authorList>
            <consortium name="WormBaseParasite"/>
        </authorList>
    </citation>
    <scope>IDENTIFICATION</scope>
</reference>
<accession>A0A914NBJ5</accession>
<protein>
    <submittedName>
        <fullName evidence="2">Uncharacterized protein</fullName>
    </submittedName>
</protein>
<dbReference type="AlphaFoldDB" id="A0A914NBJ5"/>
<evidence type="ECO:0000313" key="1">
    <source>
        <dbReference type="Proteomes" id="UP000887563"/>
    </source>
</evidence>
<name>A0A914NBJ5_MELIC</name>
<dbReference type="WBParaSite" id="Minc3s04191g35705">
    <property type="protein sequence ID" value="Minc3s04191g35705"/>
    <property type="gene ID" value="Minc3s04191g35705"/>
</dbReference>
<organism evidence="1 2">
    <name type="scientific">Meloidogyne incognita</name>
    <name type="common">Southern root-knot nematode worm</name>
    <name type="synonym">Oxyuris incognita</name>
    <dbReference type="NCBI Taxonomy" id="6306"/>
    <lineage>
        <taxon>Eukaryota</taxon>
        <taxon>Metazoa</taxon>
        <taxon>Ecdysozoa</taxon>
        <taxon>Nematoda</taxon>
        <taxon>Chromadorea</taxon>
        <taxon>Rhabditida</taxon>
        <taxon>Tylenchina</taxon>
        <taxon>Tylenchomorpha</taxon>
        <taxon>Tylenchoidea</taxon>
        <taxon>Meloidogynidae</taxon>
        <taxon>Meloidogyninae</taxon>
        <taxon>Meloidogyne</taxon>
        <taxon>Meloidogyne incognita group</taxon>
    </lineage>
</organism>
<sequence>MLADMINRNKVPWHMEEELGDVEKLKEAVCSHPASLFKDEELTELRLFCSLERQTAS</sequence>
<dbReference type="Proteomes" id="UP000887563">
    <property type="component" value="Unplaced"/>
</dbReference>
<proteinExistence type="predicted"/>
<evidence type="ECO:0000313" key="2">
    <source>
        <dbReference type="WBParaSite" id="Minc3s04191g35705"/>
    </source>
</evidence>
<keyword evidence="1" id="KW-1185">Reference proteome</keyword>